<evidence type="ECO:0000313" key="2">
    <source>
        <dbReference type="EMBL" id="SDH25548.1"/>
    </source>
</evidence>
<keyword evidence="3" id="KW-1185">Reference proteome</keyword>
<dbReference type="RefSeq" id="WP_091271634.1">
    <property type="nucleotide sequence ID" value="NZ_FNDK01000003.1"/>
</dbReference>
<dbReference type="Proteomes" id="UP000199163">
    <property type="component" value="Unassembled WGS sequence"/>
</dbReference>
<organism evidence="2 3">
    <name type="scientific">Alteribacillus persepolensis</name>
    <dbReference type="NCBI Taxonomy" id="568899"/>
    <lineage>
        <taxon>Bacteria</taxon>
        <taxon>Bacillati</taxon>
        <taxon>Bacillota</taxon>
        <taxon>Bacilli</taxon>
        <taxon>Bacillales</taxon>
        <taxon>Bacillaceae</taxon>
        <taxon>Alteribacillus</taxon>
    </lineage>
</organism>
<dbReference type="InterPro" id="IPR018672">
    <property type="entry name" value="DUF2140"/>
</dbReference>
<dbReference type="EMBL" id="FNDK01000003">
    <property type="protein sequence ID" value="SDH25548.1"/>
    <property type="molecule type" value="Genomic_DNA"/>
</dbReference>
<name>A0A1G8AX96_9BACI</name>
<dbReference type="Pfam" id="PF09911">
    <property type="entry name" value="DUF2140"/>
    <property type="match status" value="1"/>
</dbReference>
<dbReference type="AlphaFoldDB" id="A0A1G8AX96"/>
<reference evidence="2 3" key="1">
    <citation type="submission" date="2016-10" db="EMBL/GenBank/DDBJ databases">
        <authorList>
            <person name="de Groot N.N."/>
        </authorList>
    </citation>
    <scope>NUCLEOTIDE SEQUENCE [LARGE SCALE GENOMIC DNA]</scope>
    <source>
        <strain evidence="2 3">DSM 21632</strain>
    </source>
</reference>
<keyword evidence="1" id="KW-0812">Transmembrane</keyword>
<protein>
    <submittedName>
        <fullName evidence="2">Uncharacterized protein YpmS</fullName>
    </submittedName>
</protein>
<accession>A0A1G8AX96</accession>
<proteinExistence type="predicted"/>
<dbReference type="STRING" id="568899.SAMN05192534_10356"/>
<feature type="transmembrane region" description="Helical" evidence="1">
    <location>
        <begin position="12"/>
        <end position="31"/>
    </location>
</feature>
<keyword evidence="1" id="KW-0472">Membrane</keyword>
<evidence type="ECO:0000256" key="1">
    <source>
        <dbReference type="SAM" id="Phobius"/>
    </source>
</evidence>
<sequence length="212" mass="24764">MITRLKRMNRWKISFFLLLAVNIVVMFWLYMQFNADPDEPIFLPRNQSEATDVEFSIVTDKNNLNQLINRYINEFYDGQRAPYSIELDDGVHLSGSIRAFGQQIPATVVLKPLVQENGDLVLKQESISLGQLQLPNRQVLNYIKKNYEMPEWIEVNPDREDIYVAVTEISNSQNIEVKAEQFSLTNDRISFSIHTSYESLPFNKNTIMNYFQ</sequence>
<gene>
    <name evidence="2" type="ORF">SAMN05192534_10356</name>
</gene>
<keyword evidence="1" id="KW-1133">Transmembrane helix</keyword>
<dbReference type="OrthoDB" id="2412610at2"/>
<evidence type="ECO:0000313" key="3">
    <source>
        <dbReference type="Proteomes" id="UP000199163"/>
    </source>
</evidence>